<sequence length="219" mass="23800">MAEWSSCVCRIVFLAIAAGEHFSAGIVTSSWFGLVQKRIFAVFTVTVPTNVQGLPPPPSRPATPSRQATTRHLSRDGAPKAESPKASGSSSPSPPTAAAKAVPMQSDAAIPTGSMARQPLWNCCAFGPCHSHFLNSWFCRSVLIGQLLTRMKMDHWARYNDAMTAMTMRKGTIIRAGEPVSEFDPAHCCILLAHGCHYHSANYGSIHEVFFPRSSQDKQ</sequence>
<dbReference type="EMBL" id="JALLPJ020001043">
    <property type="protein sequence ID" value="KAL3777470.1"/>
    <property type="molecule type" value="Genomic_DNA"/>
</dbReference>
<protein>
    <submittedName>
        <fullName evidence="2">Uncharacterized protein</fullName>
    </submittedName>
</protein>
<dbReference type="AlphaFoldDB" id="A0ABD3NN45"/>
<feature type="compositionally biased region" description="Basic and acidic residues" evidence="1">
    <location>
        <begin position="73"/>
        <end position="83"/>
    </location>
</feature>
<feature type="region of interest" description="Disordered" evidence="1">
    <location>
        <begin position="52"/>
        <end position="103"/>
    </location>
</feature>
<evidence type="ECO:0000313" key="2">
    <source>
        <dbReference type="EMBL" id="KAL3777470.1"/>
    </source>
</evidence>
<organism evidence="2 3">
    <name type="scientific">Cyclotella atomus</name>
    <dbReference type="NCBI Taxonomy" id="382360"/>
    <lineage>
        <taxon>Eukaryota</taxon>
        <taxon>Sar</taxon>
        <taxon>Stramenopiles</taxon>
        <taxon>Ochrophyta</taxon>
        <taxon>Bacillariophyta</taxon>
        <taxon>Coscinodiscophyceae</taxon>
        <taxon>Thalassiosirophycidae</taxon>
        <taxon>Stephanodiscales</taxon>
        <taxon>Stephanodiscaceae</taxon>
        <taxon>Cyclotella</taxon>
    </lineage>
</organism>
<gene>
    <name evidence="2" type="ORF">ACHAWO_010221</name>
</gene>
<feature type="compositionally biased region" description="Low complexity" evidence="1">
    <location>
        <begin position="84"/>
        <end position="103"/>
    </location>
</feature>
<proteinExistence type="predicted"/>
<evidence type="ECO:0000313" key="3">
    <source>
        <dbReference type="Proteomes" id="UP001530400"/>
    </source>
</evidence>
<name>A0ABD3NN45_9STRA</name>
<reference evidence="2 3" key="1">
    <citation type="submission" date="2024-10" db="EMBL/GenBank/DDBJ databases">
        <title>Updated reference genomes for cyclostephanoid diatoms.</title>
        <authorList>
            <person name="Roberts W.R."/>
            <person name="Alverson A.J."/>
        </authorList>
    </citation>
    <scope>NUCLEOTIDE SEQUENCE [LARGE SCALE GENOMIC DNA]</scope>
    <source>
        <strain evidence="2 3">AJA010-31</strain>
    </source>
</reference>
<comment type="caution">
    <text evidence="2">The sequence shown here is derived from an EMBL/GenBank/DDBJ whole genome shotgun (WGS) entry which is preliminary data.</text>
</comment>
<keyword evidence="3" id="KW-1185">Reference proteome</keyword>
<evidence type="ECO:0000256" key="1">
    <source>
        <dbReference type="SAM" id="MobiDB-lite"/>
    </source>
</evidence>
<dbReference type="Proteomes" id="UP001530400">
    <property type="component" value="Unassembled WGS sequence"/>
</dbReference>
<accession>A0ABD3NN45</accession>